<dbReference type="GO" id="GO:0003700">
    <property type="term" value="F:DNA-binding transcription factor activity"/>
    <property type="evidence" value="ECO:0007669"/>
    <property type="project" value="InterPro"/>
</dbReference>
<evidence type="ECO:0000256" key="2">
    <source>
        <dbReference type="ARBA" id="ARBA00023125"/>
    </source>
</evidence>
<name>A0A329KGF1_9MYCO</name>
<keyword evidence="1" id="KW-0805">Transcription regulation</keyword>
<gene>
    <name evidence="5" type="ORF">DQP58_13845</name>
</gene>
<dbReference type="Proteomes" id="UP000250347">
    <property type="component" value="Unassembled WGS sequence"/>
</dbReference>
<evidence type="ECO:0000256" key="1">
    <source>
        <dbReference type="ARBA" id="ARBA00023015"/>
    </source>
</evidence>
<dbReference type="Pfam" id="PF14525">
    <property type="entry name" value="AraC_binding_2"/>
    <property type="match status" value="1"/>
</dbReference>
<proteinExistence type="predicted"/>
<comment type="caution">
    <text evidence="5">The sequence shown here is derived from an EMBL/GenBank/DDBJ whole genome shotgun (WGS) entry which is preliminary data.</text>
</comment>
<protein>
    <submittedName>
        <fullName evidence="5">AraC family transcriptional regulator</fullName>
    </submittedName>
</protein>
<dbReference type="InterPro" id="IPR035418">
    <property type="entry name" value="AraC-bd_2"/>
</dbReference>
<sequence>MPEEGLAMAHQTAAATVTVDDNEWVSVRSLDDFTELRTSQMQSSAYWWPEIGPLGDTFSMTHRMRRFGPITVLDVDFHDDVWVNGGELRPHYHVTVPVAAAPAATENGLSLAAEPGSVAVYRPEGSAGVDGYVGRLLAVMVDRHAIEDALADALGRSVTSQIEFEPVMSATTQAVRSWIAMVSVFTEHLFRPHSLLHEPMVGMPFADSMVRGLLLATDHPYRAALEGHAPAPAPRVIDAAIEVIEAEPDRPWTVSTLAARSCVSVRSLQQGFRRHLGTTPMAYLREVRLRRAHQHLLESDPSTATVASVAYRWGFSNLGRFAAAHTARYREPPVQTLRRSA</sequence>
<dbReference type="SMART" id="SM00342">
    <property type="entry name" value="HTH_ARAC"/>
    <property type="match status" value="1"/>
</dbReference>
<dbReference type="InterPro" id="IPR050204">
    <property type="entry name" value="AraC_XylS_family_regulators"/>
</dbReference>
<accession>A0A329KGF1</accession>
<organism evidence="5 6">
    <name type="scientific">Mycobacterium colombiense</name>
    <dbReference type="NCBI Taxonomy" id="339268"/>
    <lineage>
        <taxon>Bacteria</taxon>
        <taxon>Bacillati</taxon>
        <taxon>Actinomycetota</taxon>
        <taxon>Actinomycetes</taxon>
        <taxon>Mycobacteriales</taxon>
        <taxon>Mycobacteriaceae</taxon>
        <taxon>Mycobacterium</taxon>
        <taxon>Mycobacterium avium complex (MAC)</taxon>
    </lineage>
</organism>
<dbReference type="EMBL" id="QMEU01000036">
    <property type="protein sequence ID" value="RAU94667.1"/>
    <property type="molecule type" value="Genomic_DNA"/>
</dbReference>
<evidence type="ECO:0000313" key="6">
    <source>
        <dbReference type="Proteomes" id="UP000250347"/>
    </source>
</evidence>
<dbReference type="Gene3D" id="1.10.10.60">
    <property type="entry name" value="Homeodomain-like"/>
    <property type="match status" value="1"/>
</dbReference>
<evidence type="ECO:0000313" key="5">
    <source>
        <dbReference type="EMBL" id="RAU94667.1"/>
    </source>
</evidence>
<dbReference type="PANTHER" id="PTHR46796">
    <property type="entry name" value="HTH-TYPE TRANSCRIPTIONAL ACTIVATOR RHAS-RELATED"/>
    <property type="match status" value="1"/>
</dbReference>
<dbReference type="Pfam" id="PF12833">
    <property type="entry name" value="HTH_18"/>
    <property type="match status" value="1"/>
</dbReference>
<reference evidence="5 6" key="1">
    <citation type="submission" date="2018-06" db="EMBL/GenBank/DDBJ databases">
        <title>NTM in soil in Japan.</title>
        <authorList>
            <person name="Ohya K."/>
        </authorList>
    </citation>
    <scope>NUCLEOTIDE SEQUENCE [LARGE SCALE GENOMIC DNA]</scope>
    <source>
        <strain evidence="5 6">GF76</strain>
    </source>
</reference>
<evidence type="ECO:0000259" key="4">
    <source>
        <dbReference type="PROSITE" id="PS01124"/>
    </source>
</evidence>
<keyword evidence="2" id="KW-0238">DNA-binding</keyword>
<dbReference type="PANTHER" id="PTHR46796:SF12">
    <property type="entry name" value="HTH-TYPE DNA-BINDING TRANSCRIPTIONAL ACTIVATOR EUTR"/>
    <property type="match status" value="1"/>
</dbReference>
<evidence type="ECO:0000256" key="3">
    <source>
        <dbReference type="ARBA" id="ARBA00023163"/>
    </source>
</evidence>
<keyword evidence="3" id="KW-0804">Transcription</keyword>
<dbReference type="SUPFAM" id="SSF46689">
    <property type="entry name" value="Homeodomain-like"/>
    <property type="match status" value="1"/>
</dbReference>
<dbReference type="InterPro" id="IPR018060">
    <property type="entry name" value="HTH_AraC"/>
</dbReference>
<feature type="domain" description="HTH araC/xylS-type" evidence="4">
    <location>
        <begin position="238"/>
        <end position="339"/>
    </location>
</feature>
<dbReference type="InterPro" id="IPR009057">
    <property type="entry name" value="Homeodomain-like_sf"/>
</dbReference>
<dbReference type="AlphaFoldDB" id="A0A329KGF1"/>
<dbReference type="PROSITE" id="PS01124">
    <property type="entry name" value="HTH_ARAC_FAMILY_2"/>
    <property type="match status" value="1"/>
</dbReference>
<dbReference type="GO" id="GO:0043565">
    <property type="term" value="F:sequence-specific DNA binding"/>
    <property type="evidence" value="ECO:0007669"/>
    <property type="project" value="InterPro"/>
</dbReference>